<evidence type="ECO:0000313" key="7">
    <source>
        <dbReference type="EMBL" id="QHA01700.1"/>
    </source>
</evidence>
<accession>A0A857DK01</accession>
<dbReference type="GO" id="GO:0016020">
    <property type="term" value="C:membrane"/>
    <property type="evidence" value="ECO:0007669"/>
    <property type="project" value="UniProtKB-SubCell"/>
</dbReference>
<dbReference type="GO" id="GO:0140359">
    <property type="term" value="F:ABC-type transporter activity"/>
    <property type="evidence" value="ECO:0007669"/>
    <property type="project" value="InterPro"/>
</dbReference>
<dbReference type="InterPro" id="IPR013525">
    <property type="entry name" value="ABC2_TM"/>
</dbReference>
<feature type="transmembrane region" description="Helical" evidence="5">
    <location>
        <begin position="292"/>
        <end position="310"/>
    </location>
</feature>
<feature type="transmembrane region" description="Helical" evidence="5">
    <location>
        <begin position="262"/>
        <end position="285"/>
    </location>
</feature>
<sequence>MRMIYIILKEFKQNIRDFKANIMMVLFPIVLIVILGTAFSGVFSNDIVLDDIRVLYSVQGDPALTESFHSFQDELQEQLGITFTETTNTEEGLSSIKNDRYSCFILLTSDPSEIRVYKNARFNFEANLVESSVKVFAARYDAVKLIAQTNPSALADIMASPEEDYVQSESIDKKREPGSLDYYAVTMLTLFLLYASLTGFWSVKNEQNFKTGNRILCSPVTKIELLTGKTLGSLLVTIVQAAVVLLFSSLFFKVYWGSDLLSVLLIIFSEAVLAISLGTGMAYLIRNDGTGAACLNVLIPIIAFLGGGYVPLSSLEGPLATITALSPLKWTNEAIFRLIYDQDYTTMLPAILINLAIAAAFLMISAFLSRKEAF</sequence>
<feature type="transmembrane region" description="Helical" evidence="5">
    <location>
        <begin position="347"/>
        <end position="368"/>
    </location>
</feature>
<dbReference type="EMBL" id="CP046996">
    <property type="protein sequence ID" value="QHA01700.1"/>
    <property type="molecule type" value="Genomic_DNA"/>
</dbReference>
<name>A0A857DK01_9FIRM</name>
<comment type="subcellular location">
    <subcellularLocation>
        <location evidence="1">Membrane</location>
        <topology evidence="1">Multi-pass membrane protein</topology>
    </subcellularLocation>
</comment>
<keyword evidence="3 5" id="KW-1133">Transmembrane helix</keyword>
<feature type="transmembrane region" description="Helical" evidence="5">
    <location>
        <begin position="231"/>
        <end position="256"/>
    </location>
</feature>
<keyword evidence="2 5" id="KW-0812">Transmembrane</keyword>
<dbReference type="RefSeq" id="WP_158208658.1">
    <property type="nucleotide sequence ID" value="NZ_CP046996.1"/>
</dbReference>
<dbReference type="PROSITE" id="PS51012">
    <property type="entry name" value="ABC_TM2"/>
    <property type="match status" value="1"/>
</dbReference>
<evidence type="ECO:0000256" key="4">
    <source>
        <dbReference type="ARBA" id="ARBA00023136"/>
    </source>
</evidence>
<feature type="transmembrane region" description="Helical" evidence="5">
    <location>
        <begin position="21"/>
        <end position="43"/>
    </location>
</feature>
<dbReference type="Proteomes" id="UP000430508">
    <property type="component" value="Chromosome"/>
</dbReference>
<dbReference type="InterPro" id="IPR052902">
    <property type="entry name" value="ABC-2_transporter"/>
</dbReference>
<evidence type="ECO:0000313" key="8">
    <source>
        <dbReference type="Proteomes" id="UP000430508"/>
    </source>
</evidence>
<dbReference type="InterPro" id="IPR047817">
    <property type="entry name" value="ABC2_TM_bact-type"/>
</dbReference>
<dbReference type="Pfam" id="PF12698">
    <property type="entry name" value="ABC2_membrane_3"/>
    <property type="match status" value="1"/>
</dbReference>
<evidence type="ECO:0000256" key="3">
    <source>
        <dbReference type="ARBA" id="ARBA00022989"/>
    </source>
</evidence>
<evidence type="ECO:0000256" key="1">
    <source>
        <dbReference type="ARBA" id="ARBA00004141"/>
    </source>
</evidence>
<evidence type="ECO:0000259" key="6">
    <source>
        <dbReference type="PROSITE" id="PS51012"/>
    </source>
</evidence>
<proteinExistence type="predicted"/>
<evidence type="ECO:0000256" key="2">
    <source>
        <dbReference type="ARBA" id="ARBA00022692"/>
    </source>
</evidence>
<organism evidence="7 8">
    <name type="scientific">Dehalobacter restrictus</name>
    <dbReference type="NCBI Taxonomy" id="55583"/>
    <lineage>
        <taxon>Bacteria</taxon>
        <taxon>Bacillati</taxon>
        <taxon>Bacillota</taxon>
        <taxon>Clostridia</taxon>
        <taxon>Eubacteriales</taxon>
        <taxon>Desulfitobacteriaceae</taxon>
        <taxon>Dehalobacter</taxon>
    </lineage>
</organism>
<dbReference type="PANTHER" id="PTHR43027">
    <property type="entry name" value="DOXORUBICIN RESISTANCE ABC TRANSPORTER PERMEASE PROTEIN DRRC-RELATED"/>
    <property type="match status" value="1"/>
</dbReference>
<feature type="transmembrane region" description="Helical" evidence="5">
    <location>
        <begin position="182"/>
        <end position="203"/>
    </location>
</feature>
<gene>
    <name evidence="7" type="ORF">GQ588_14160</name>
</gene>
<reference evidence="7 8" key="1">
    <citation type="submission" date="2019-12" db="EMBL/GenBank/DDBJ databases">
        <title>Sequence classification of anaerobic respiratory reductive dehalogenases: First we see many, then we see few.</title>
        <authorList>
            <person name="Molenda O."/>
            <person name="Puentes Jacome L.A."/>
            <person name="Cao X."/>
            <person name="Nesbo C.L."/>
            <person name="Tang S."/>
            <person name="Morson N."/>
            <person name="Patron J."/>
            <person name="Lomheim L."/>
            <person name="Wishart D.S."/>
            <person name="Edwards E.A."/>
        </authorList>
    </citation>
    <scope>NUCLEOTIDE SEQUENCE [LARGE SCALE GENOMIC DNA]</scope>
    <source>
        <strain evidence="7 8">12DCA</strain>
    </source>
</reference>
<protein>
    <submittedName>
        <fullName evidence="7">ABC transporter permease</fullName>
    </submittedName>
</protein>
<dbReference type="AlphaFoldDB" id="A0A857DK01"/>
<keyword evidence="4 5" id="KW-0472">Membrane</keyword>
<dbReference type="PANTHER" id="PTHR43027:SF1">
    <property type="entry name" value="DOXORUBICIN RESISTANCE ABC TRANSPORTER PERMEASE PROTEIN DRRC-RELATED"/>
    <property type="match status" value="1"/>
</dbReference>
<feature type="domain" description="ABC transmembrane type-2" evidence="6">
    <location>
        <begin position="142"/>
        <end position="372"/>
    </location>
</feature>
<evidence type="ECO:0000256" key="5">
    <source>
        <dbReference type="SAM" id="Phobius"/>
    </source>
</evidence>